<proteinExistence type="predicted"/>
<sequence length="387" mass="42761">MEQPITRLSYQEKEIILIATAHVSKESVALVKEVIEAEEPSSVCIELDDARYETIRNPQAWEDTDIVQVIKTKKVGYLLVNLVLSSYQKKMAKQLDTPVGGEMLQGIASAEALGAEIVLADRDIQTTFLRIWRELSFWEKSKLLVSLFVSFEDDEEEELSEADLATMLESDMLESALADLRKEFPVIGQILVHERDIYLATKIKEAPGQKIVAVLGGAHVPGVTKEIFNEHDLTAISTIPPAKQSTKIIGWLFPAAIVALVVYSFFISVDTGWQQLSTWLLWNSGLAALFTLFSLGHPLTILTSFVTAPIGTLNPLVAVGFFAGIVEATLRKPTVHDLQHVQEDISSLKGFFKNRVLRILLVVIMANIGGVIGNFIGGADMIRNLFA</sequence>
<comment type="caution">
    <text evidence="2">The sequence shown here is derived from an EMBL/GenBank/DDBJ whole genome shotgun (WGS) entry which is preliminary data.</text>
</comment>
<name>A0A940SR77_9ENTE</name>
<evidence type="ECO:0000313" key="2">
    <source>
        <dbReference type="EMBL" id="MBP1040497.1"/>
    </source>
</evidence>
<keyword evidence="1" id="KW-0812">Transmembrane</keyword>
<dbReference type="PANTHER" id="PTHR21530">
    <property type="entry name" value="PHEROMONE SHUTDOWN PROTEIN"/>
    <property type="match status" value="1"/>
</dbReference>
<dbReference type="Pfam" id="PF01963">
    <property type="entry name" value="TraB_PrgY_gumN"/>
    <property type="match status" value="1"/>
</dbReference>
<dbReference type="PANTHER" id="PTHR21530:SF7">
    <property type="entry name" value="TRAB DOMAIN-CONTAINING PROTEIN"/>
    <property type="match status" value="1"/>
</dbReference>
<accession>A0A940SR77</accession>
<organism evidence="2 3">
    <name type="scientific">Vagococcus allomyrinae</name>
    <dbReference type="NCBI Taxonomy" id="2794353"/>
    <lineage>
        <taxon>Bacteria</taxon>
        <taxon>Bacillati</taxon>
        <taxon>Bacillota</taxon>
        <taxon>Bacilli</taxon>
        <taxon>Lactobacillales</taxon>
        <taxon>Enterococcaceae</taxon>
        <taxon>Vagococcus</taxon>
    </lineage>
</organism>
<feature type="transmembrane region" description="Helical" evidence="1">
    <location>
        <begin position="248"/>
        <end position="267"/>
    </location>
</feature>
<protein>
    <submittedName>
        <fullName evidence="2">TraB/GumN family protein</fullName>
    </submittedName>
</protein>
<dbReference type="RefSeq" id="WP_209525516.1">
    <property type="nucleotide sequence ID" value="NZ_JAEEGA010000003.1"/>
</dbReference>
<reference evidence="2" key="1">
    <citation type="submission" date="2020-12" db="EMBL/GenBank/DDBJ databases">
        <title>Vagococcus allomyrinae sp. nov. and Enterococcus lavae sp. nov., isolated from the larvae of Allomyrina dichotoma.</title>
        <authorList>
            <person name="Lee S.D."/>
        </authorList>
    </citation>
    <scope>NUCLEOTIDE SEQUENCE</scope>
    <source>
        <strain evidence="2">BWB3-3</strain>
    </source>
</reference>
<keyword evidence="1" id="KW-1133">Transmembrane helix</keyword>
<dbReference type="InterPro" id="IPR046345">
    <property type="entry name" value="TraB_PrgY-like"/>
</dbReference>
<keyword evidence="3" id="KW-1185">Reference proteome</keyword>
<evidence type="ECO:0000256" key="1">
    <source>
        <dbReference type="SAM" id="Phobius"/>
    </source>
</evidence>
<feature type="transmembrane region" description="Helical" evidence="1">
    <location>
        <begin position="356"/>
        <end position="376"/>
    </location>
</feature>
<dbReference type="Proteomes" id="UP000674938">
    <property type="component" value="Unassembled WGS sequence"/>
</dbReference>
<feature type="transmembrane region" description="Helical" evidence="1">
    <location>
        <begin position="305"/>
        <end position="326"/>
    </location>
</feature>
<feature type="transmembrane region" description="Helical" evidence="1">
    <location>
        <begin position="279"/>
        <end position="299"/>
    </location>
</feature>
<dbReference type="InterPro" id="IPR005230">
    <property type="entry name" value="TraB_bac"/>
</dbReference>
<dbReference type="NCBIfam" id="TIGR00261">
    <property type="entry name" value="traB"/>
    <property type="match status" value="1"/>
</dbReference>
<evidence type="ECO:0000313" key="3">
    <source>
        <dbReference type="Proteomes" id="UP000674938"/>
    </source>
</evidence>
<dbReference type="AlphaFoldDB" id="A0A940SR77"/>
<gene>
    <name evidence="2" type="ORF">I6N95_05735</name>
</gene>
<dbReference type="EMBL" id="JAEEGA010000003">
    <property type="protein sequence ID" value="MBP1040497.1"/>
    <property type="molecule type" value="Genomic_DNA"/>
</dbReference>
<keyword evidence="1" id="KW-0472">Membrane</keyword>
<dbReference type="CDD" id="cd14726">
    <property type="entry name" value="TraB_PrgY-like"/>
    <property type="match status" value="1"/>
</dbReference>
<dbReference type="InterPro" id="IPR002816">
    <property type="entry name" value="TraB/PrgY/GumN_fam"/>
</dbReference>